<dbReference type="InterPro" id="IPR020449">
    <property type="entry name" value="Tscrpt_reg_AraC-type_HTH"/>
</dbReference>
<dbReference type="PROSITE" id="PS01124">
    <property type="entry name" value="HTH_ARAC_FAMILY_2"/>
    <property type="match status" value="1"/>
</dbReference>
<protein>
    <submittedName>
        <fullName evidence="5">AraC family transcriptional regulator</fullName>
    </submittedName>
</protein>
<dbReference type="PRINTS" id="PR00032">
    <property type="entry name" value="HTHARAC"/>
</dbReference>
<dbReference type="InterPro" id="IPR018062">
    <property type="entry name" value="HTH_AraC-typ_CS"/>
</dbReference>
<dbReference type="SUPFAM" id="SSF46689">
    <property type="entry name" value="Homeodomain-like"/>
    <property type="match status" value="1"/>
</dbReference>
<evidence type="ECO:0000256" key="1">
    <source>
        <dbReference type="ARBA" id="ARBA00023015"/>
    </source>
</evidence>
<dbReference type="AlphaFoldDB" id="A0A9X2KY68"/>
<keyword evidence="3" id="KW-0804">Transcription</keyword>
<dbReference type="InterPro" id="IPR018060">
    <property type="entry name" value="HTH_AraC"/>
</dbReference>
<dbReference type="GO" id="GO:0003700">
    <property type="term" value="F:DNA-binding transcription factor activity"/>
    <property type="evidence" value="ECO:0007669"/>
    <property type="project" value="InterPro"/>
</dbReference>
<dbReference type="PROSITE" id="PS00041">
    <property type="entry name" value="HTH_ARAC_FAMILY_1"/>
    <property type="match status" value="1"/>
</dbReference>
<dbReference type="Proteomes" id="UP001155280">
    <property type="component" value="Unassembled WGS sequence"/>
</dbReference>
<feature type="domain" description="HTH araC/xylS-type" evidence="4">
    <location>
        <begin position="237"/>
        <end position="335"/>
    </location>
</feature>
<evidence type="ECO:0000256" key="2">
    <source>
        <dbReference type="ARBA" id="ARBA00023125"/>
    </source>
</evidence>
<dbReference type="InterPro" id="IPR009057">
    <property type="entry name" value="Homeodomain-like_sf"/>
</dbReference>
<dbReference type="GO" id="GO:0043565">
    <property type="term" value="F:sequence-specific DNA binding"/>
    <property type="evidence" value="ECO:0007669"/>
    <property type="project" value="InterPro"/>
</dbReference>
<organism evidence="5 6">
    <name type="scientific">Christiangramia oceanisediminis</name>
    <dbReference type="NCBI Taxonomy" id="2920386"/>
    <lineage>
        <taxon>Bacteria</taxon>
        <taxon>Pseudomonadati</taxon>
        <taxon>Bacteroidota</taxon>
        <taxon>Flavobacteriia</taxon>
        <taxon>Flavobacteriales</taxon>
        <taxon>Flavobacteriaceae</taxon>
        <taxon>Christiangramia</taxon>
    </lineage>
</organism>
<sequence>MLTYNINSIPIDQVMEELAGQFNTQISTNCGECTINIPSELGQGYIKGVVFDKGIGFINYCCEFREEVQINFLRNKIHPLKFLYVLEGELSHYFEETENVQVLEQFQYCLLSGKSTIAHSIRFHKDSPLAFNSLEINRKSFFESMSCSIQKMKPSVRELLMDLESKNAFYHKGYYYLEMADLFQQLQDVTVDKGFRKIFLEAVVHKMLLTQLEDFTSEVNGDTEKEILKKHEVRSLEEAHDIIHNEIGELPNIKEIAYRVGLNSNKLQFGFRRMHGKSINAYVKEKRLEISKKLLLETSYTISQVSDKIGIASKSYFSKLFRQKYGLSPYEFRKKYQKDTV</sequence>
<keyword evidence="6" id="KW-1185">Reference proteome</keyword>
<dbReference type="PANTHER" id="PTHR47893">
    <property type="entry name" value="REGULATORY PROTEIN PCHR"/>
    <property type="match status" value="1"/>
</dbReference>
<dbReference type="Pfam" id="PF12833">
    <property type="entry name" value="HTH_18"/>
    <property type="match status" value="1"/>
</dbReference>
<keyword evidence="1" id="KW-0805">Transcription regulation</keyword>
<name>A0A9X2KY68_9FLAO</name>
<evidence type="ECO:0000256" key="3">
    <source>
        <dbReference type="ARBA" id="ARBA00023163"/>
    </source>
</evidence>
<evidence type="ECO:0000259" key="4">
    <source>
        <dbReference type="PROSITE" id="PS01124"/>
    </source>
</evidence>
<gene>
    <name evidence="5" type="ORF">MKO06_11195</name>
</gene>
<dbReference type="SMART" id="SM00342">
    <property type="entry name" value="HTH_ARAC"/>
    <property type="match status" value="1"/>
</dbReference>
<evidence type="ECO:0000313" key="6">
    <source>
        <dbReference type="Proteomes" id="UP001155280"/>
    </source>
</evidence>
<keyword evidence="2" id="KW-0238">DNA-binding</keyword>
<comment type="caution">
    <text evidence="5">The sequence shown here is derived from an EMBL/GenBank/DDBJ whole genome shotgun (WGS) entry which is preliminary data.</text>
</comment>
<dbReference type="Gene3D" id="1.10.10.60">
    <property type="entry name" value="Homeodomain-like"/>
    <property type="match status" value="2"/>
</dbReference>
<accession>A0A9X2KY68</accession>
<reference evidence="5" key="1">
    <citation type="submission" date="2022-07" db="EMBL/GenBank/DDBJ databases">
        <title>Gramela sediminis sp. nov., isolated from deep-sea sediment of the Indian Ocean.</title>
        <authorList>
            <person name="Shi H."/>
        </authorList>
    </citation>
    <scope>NUCLEOTIDE SEQUENCE</scope>
    <source>
        <strain evidence="5">GC03-9</strain>
    </source>
</reference>
<dbReference type="EMBL" id="JANCNS010000002">
    <property type="protein sequence ID" value="MCP9200478.1"/>
    <property type="molecule type" value="Genomic_DNA"/>
</dbReference>
<proteinExistence type="predicted"/>
<dbReference type="InterPro" id="IPR053142">
    <property type="entry name" value="PchR_regulatory_protein"/>
</dbReference>
<evidence type="ECO:0000313" key="5">
    <source>
        <dbReference type="EMBL" id="MCP9200478.1"/>
    </source>
</evidence>
<dbReference type="RefSeq" id="WP_241551264.1">
    <property type="nucleotide sequence ID" value="NZ_JANCNS010000002.1"/>
</dbReference>
<dbReference type="PANTHER" id="PTHR47893:SF1">
    <property type="entry name" value="REGULATORY PROTEIN PCHR"/>
    <property type="match status" value="1"/>
</dbReference>